<keyword evidence="4" id="KW-1185">Reference proteome</keyword>
<evidence type="ECO:0000313" key="4">
    <source>
        <dbReference type="Proteomes" id="UP001236014"/>
    </source>
</evidence>
<accession>A0A9Y2ICT0</accession>
<feature type="region of interest" description="Disordered" evidence="1">
    <location>
        <begin position="94"/>
        <end position="121"/>
    </location>
</feature>
<feature type="region of interest" description="Disordered" evidence="1">
    <location>
        <begin position="212"/>
        <end position="235"/>
    </location>
</feature>
<protein>
    <submittedName>
        <fullName evidence="3">Uncharacterized protein</fullName>
    </submittedName>
</protein>
<name>A0A9Y2ICT0_9PSEU</name>
<dbReference type="PROSITE" id="PS51257">
    <property type="entry name" value="PROKAR_LIPOPROTEIN"/>
    <property type="match status" value="1"/>
</dbReference>
<dbReference type="AlphaFoldDB" id="A0A9Y2ICT0"/>
<dbReference type="EMBL" id="CP127294">
    <property type="protein sequence ID" value="WIX76611.1"/>
    <property type="molecule type" value="Genomic_DNA"/>
</dbReference>
<dbReference type="Proteomes" id="UP001236014">
    <property type="component" value="Chromosome"/>
</dbReference>
<feature type="compositionally biased region" description="Low complexity" evidence="1">
    <location>
        <begin position="214"/>
        <end position="235"/>
    </location>
</feature>
<feature type="signal peptide" evidence="2">
    <location>
        <begin position="1"/>
        <end position="21"/>
    </location>
</feature>
<reference evidence="3 4" key="1">
    <citation type="submission" date="2023-06" db="EMBL/GenBank/DDBJ databases">
        <authorList>
            <person name="Oyuntsetseg B."/>
            <person name="Kim S.B."/>
        </authorList>
    </citation>
    <scope>NUCLEOTIDE SEQUENCE [LARGE SCALE GENOMIC DNA]</scope>
    <source>
        <strain evidence="3 4">2-15</strain>
    </source>
</reference>
<gene>
    <name evidence="3" type="ORF">QRX50_34840</name>
</gene>
<organism evidence="3 4">
    <name type="scientific">Amycolatopsis carbonis</name>
    <dbReference type="NCBI Taxonomy" id="715471"/>
    <lineage>
        <taxon>Bacteria</taxon>
        <taxon>Bacillati</taxon>
        <taxon>Actinomycetota</taxon>
        <taxon>Actinomycetes</taxon>
        <taxon>Pseudonocardiales</taxon>
        <taxon>Pseudonocardiaceae</taxon>
        <taxon>Amycolatopsis</taxon>
    </lineage>
</organism>
<evidence type="ECO:0000256" key="1">
    <source>
        <dbReference type="SAM" id="MobiDB-lite"/>
    </source>
</evidence>
<evidence type="ECO:0000313" key="3">
    <source>
        <dbReference type="EMBL" id="WIX76611.1"/>
    </source>
</evidence>
<sequence length="235" mass="25297">MTRTRTLLACLAASGVLAVTACSMPIVGRAQPANSSEAKQAETGIALQNLATAPAKAAKYAGQPVYDACAIMNPFLMRQAGFVINPEKTFIQKKFAGDDGPPAPGAVTYDASGTQSSPEPASECLMTGKDDKYSLSLSIDQKQYDSDDLSSDRDTIWRLATDPEAQQNVQAHTVSHETRGDLQIYVTMGTPIYPDEYEVYFFWAATSTEPRWPCTPVTTAPPRTARASARNPPTP</sequence>
<evidence type="ECO:0000256" key="2">
    <source>
        <dbReference type="SAM" id="SignalP"/>
    </source>
</evidence>
<feature type="chain" id="PRO_5040942305" evidence="2">
    <location>
        <begin position="22"/>
        <end position="235"/>
    </location>
</feature>
<proteinExistence type="predicted"/>
<dbReference type="RefSeq" id="WP_285967359.1">
    <property type="nucleotide sequence ID" value="NZ_CP127294.1"/>
</dbReference>
<keyword evidence="2" id="KW-0732">Signal</keyword>
<dbReference type="KEGG" id="acab:QRX50_34840"/>